<keyword evidence="2" id="KW-0812">Transmembrane</keyword>
<evidence type="ECO:0000313" key="4">
    <source>
        <dbReference type="Proteomes" id="UP000515152"/>
    </source>
</evidence>
<dbReference type="GO" id="GO:0016020">
    <property type="term" value="C:membrane"/>
    <property type="evidence" value="ECO:0007669"/>
    <property type="project" value="InterPro"/>
</dbReference>
<dbReference type="Proteomes" id="UP000515152">
    <property type="component" value="Chromosome 4"/>
</dbReference>
<keyword evidence="4" id="KW-1185">Reference proteome</keyword>
<evidence type="ECO:0000256" key="2">
    <source>
        <dbReference type="SAM" id="Phobius"/>
    </source>
</evidence>
<dbReference type="FunFam" id="1.20.1250.10:FF:000056">
    <property type="entry name" value="Colony-stimulating factor 1b (macrophage)"/>
    <property type="match status" value="1"/>
</dbReference>
<feature type="signal peptide" evidence="3">
    <location>
        <begin position="1"/>
        <end position="31"/>
    </location>
</feature>
<evidence type="ECO:0000313" key="5">
    <source>
        <dbReference type="RefSeq" id="XP_031421865.1"/>
    </source>
</evidence>
<dbReference type="RefSeq" id="XP_031421865.1">
    <property type="nucleotide sequence ID" value="XM_031566005.2"/>
</dbReference>
<sequence length="314" mass="35158">MTTNKLHQILHNAKVKSVCVLVLLCVPLVMGDIRGPCRHSLTKEHLLHIKSLINNQLQSGCYITYTFIERGSLSEVCYVKAALPWTLELLSTHFHYVSSSENGQDVRALKSIILNIYSQQCAPVINEEEEEDPVAFERVYHGSPKEALFRLQEVLALYLDIITQSNTPVDWNCETEYAQQEPLRAPTHSPPNTVEPASGQLGRNFRNETSKDLYNVYKIGFIAMTACCGLLLPITVCCFIKHKKLQNNLHRTQTMAHERFNRYQHSIELEDLSGSPQCSSFLPGQAHGAAAGNNSFLAFSRTTLKPGTLASTKA</sequence>
<dbReference type="AlphaFoldDB" id="A0A6P8FDR8"/>
<feature type="transmembrane region" description="Helical" evidence="2">
    <location>
        <begin position="219"/>
        <end position="240"/>
    </location>
</feature>
<dbReference type="GO" id="GO:0005615">
    <property type="term" value="C:extracellular space"/>
    <property type="evidence" value="ECO:0007669"/>
    <property type="project" value="TreeGrafter"/>
</dbReference>
<name>A0A6P8FDR8_CLUHA</name>
<gene>
    <name evidence="5" type="primary">csf1b</name>
</gene>
<dbReference type="GO" id="GO:0005125">
    <property type="term" value="F:cytokine activity"/>
    <property type="evidence" value="ECO:0007669"/>
    <property type="project" value="InterPro"/>
</dbReference>
<dbReference type="OrthoDB" id="8593133at2759"/>
<evidence type="ECO:0000256" key="1">
    <source>
        <dbReference type="SAM" id="MobiDB-lite"/>
    </source>
</evidence>
<reference evidence="5" key="1">
    <citation type="submission" date="2025-08" db="UniProtKB">
        <authorList>
            <consortium name="RefSeq"/>
        </authorList>
    </citation>
    <scope>IDENTIFICATION</scope>
</reference>
<dbReference type="PANTHER" id="PTHR10058:SF0">
    <property type="entry name" value="MACROPHAGE COLONY-STIMULATING FACTOR 1"/>
    <property type="match status" value="1"/>
</dbReference>
<dbReference type="GeneID" id="116220291"/>
<feature type="chain" id="PRO_5028050947" evidence="3">
    <location>
        <begin position="32"/>
        <end position="314"/>
    </location>
</feature>
<organism evidence="4 5">
    <name type="scientific">Clupea harengus</name>
    <name type="common">Atlantic herring</name>
    <dbReference type="NCBI Taxonomy" id="7950"/>
    <lineage>
        <taxon>Eukaryota</taxon>
        <taxon>Metazoa</taxon>
        <taxon>Chordata</taxon>
        <taxon>Craniata</taxon>
        <taxon>Vertebrata</taxon>
        <taxon>Euteleostomi</taxon>
        <taxon>Actinopterygii</taxon>
        <taxon>Neopterygii</taxon>
        <taxon>Teleostei</taxon>
        <taxon>Clupei</taxon>
        <taxon>Clupeiformes</taxon>
        <taxon>Clupeoidei</taxon>
        <taxon>Clupeidae</taxon>
        <taxon>Clupea</taxon>
    </lineage>
</organism>
<dbReference type="Pfam" id="PF05337">
    <property type="entry name" value="CSF-1"/>
    <property type="match status" value="1"/>
</dbReference>
<dbReference type="CTD" id="790931"/>
<keyword evidence="2" id="KW-0472">Membrane</keyword>
<evidence type="ECO:0000256" key="3">
    <source>
        <dbReference type="SAM" id="SignalP"/>
    </source>
</evidence>
<dbReference type="PANTHER" id="PTHR10058">
    <property type="entry name" value="MACROPHAGE COLONY STIMULATING FACTOR"/>
    <property type="match status" value="1"/>
</dbReference>
<keyword evidence="2" id="KW-1133">Transmembrane helix</keyword>
<dbReference type="KEGG" id="char:116220291"/>
<dbReference type="InterPro" id="IPR008001">
    <property type="entry name" value="MCSF-1"/>
</dbReference>
<keyword evidence="3" id="KW-0732">Signal</keyword>
<feature type="region of interest" description="Disordered" evidence="1">
    <location>
        <begin position="181"/>
        <end position="202"/>
    </location>
</feature>
<dbReference type="GO" id="GO:0008083">
    <property type="term" value="F:growth factor activity"/>
    <property type="evidence" value="ECO:0007669"/>
    <property type="project" value="InterPro"/>
</dbReference>
<dbReference type="Gene3D" id="1.20.1250.10">
    <property type="match status" value="1"/>
</dbReference>
<dbReference type="InterPro" id="IPR009079">
    <property type="entry name" value="4_helix_cytokine-like_core"/>
</dbReference>
<accession>A0A6P8FDR8</accession>
<protein>
    <submittedName>
        <fullName evidence="5">Macrophage colony-stimulating factor 1b isoform X1</fullName>
    </submittedName>
</protein>
<dbReference type="SUPFAM" id="SSF47266">
    <property type="entry name" value="4-helical cytokines"/>
    <property type="match status" value="1"/>
</dbReference>
<proteinExistence type="predicted"/>